<feature type="domain" description="UspA" evidence="2">
    <location>
        <begin position="13"/>
        <end position="153"/>
    </location>
</feature>
<dbReference type="Proteomes" id="UP000318661">
    <property type="component" value="Unassembled WGS sequence"/>
</dbReference>
<organism evidence="3 6">
    <name type="scientific">Candidatus Segetimicrobium genomatis</name>
    <dbReference type="NCBI Taxonomy" id="2569760"/>
    <lineage>
        <taxon>Bacteria</taxon>
        <taxon>Bacillati</taxon>
        <taxon>Candidatus Sysuimicrobiota</taxon>
        <taxon>Candidatus Sysuimicrobiia</taxon>
        <taxon>Candidatus Sysuimicrobiales</taxon>
        <taxon>Candidatus Segetimicrobiaceae</taxon>
        <taxon>Candidatus Segetimicrobium</taxon>
    </lineage>
</organism>
<dbReference type="EMBL" id="VBAJ01000151">
    <property type="protein sequence ID" value="TMJ07771.1"/>
    <property type="molecule type" value="Genomic_DNA"/>
</dbReference>
<dbReference type="Gene3D" id="3.40.50.620">
    <property type="entry name" value="HUPs"/>
    <property type="match status" value="1"/>
</dbReference>
<gene>
    <name evidence="4" type="ORF">E6G98_00460</name>
    <name evidence="3" type="ORF">E6G99_05770</name>
</gene>
<dbReference type="InterPro" id="IPR014729">
    <property type="entry name" value="Rossmann-like_a/b/a_fold"/>
</dbReference>
<reference evidence="5 6" key="1">
    <citation type="journal article" date="2019" name="Nat. Microbiol.">
        <title>Mediterranean grassland soil C-N compound turnover is dependent on rainfall and depth, and is mediated by genomically divergent microorganisms.</title>
        <authorList>
            <person name="Diamond S."/>
            <person name="Andeer P.F."/>
            <person name="Li Z."/>
            <person name="Crits-Christoph A."/>
            <person name="Burstein D."/>
            <person name="Anantharaman K."/>
            <person name="Lane K.R."/>
            <person name="Thomas B.C."/>
            <person name="Pan C."/>
            <person name="Northen T.R."/>
            <person name="Banfield J.F."/>
        </authorList>
    </citation>
    <scope>NUCLEOTIDE SEQUENCE [LARGE SCALE GENOMIC DNA]</scope>
    <source>
        <strain evidence="4">NP_1</strain>
        <strain evidence="3">NP_2</strain>
    </source>
</reference>
<comment type="similarity">
    <text evidence="1">Belongs to the universal stress protein A family.</text>
</comment>
<dbReference type="CDD" id="cd00293">
    <property type="entry name" value="USP-like"/>
    <property type="match status" value="1"/>
</dbReference>
<dbReference type="InterPro" id="IPR006015">
    <property type="entry name" value="Universal_stress_UspA"/>
</dbReference>
<proteinExistence type="inferred from homology"/>
<dbReference type="EMBL" id="VBAI01000007">
    <property type="protein sequence ID" value="TMJ13422.1"/>
    <property type="molecule type" value="Genomic_DNA"/>
</dbReference>
<dbReference type="Pfam" id="PF00582">
    <property type="entry name" value="Usp"/>
    <property type="match status" value="1"/>
</dbReference>
<dbReference type="SUPFAM" id="SSF52402">
    <property type="entry name" value="Adenine nucleotide alpha hydrolases-like"/>
    <property type="match status" value="1"/>
</dbReference>
<evidence type="ECO:0000313" key="6">
    <source>
        <dbReference type="Proteomes" id="UP000318661"/>
    </source>
</evidence>
<dbReference type="Proteomes" id="UP000315217">
    <property type="component" value="Unassembled WGS sequence"/>
</dbReference>
<name>A0A537LIC7_9BACT</name>
<protein>
    <submittedName>
        <fullName evidence="3">Universal stress protein</fullName>
    </submittedName>
</protein>
<dbReference type="AlphaFoldDB" id="A0A537LIC7"/>
<sequence>MSSTRVQTLPRLKRILAPTDFSPAAEPALQWATSLSAAFGAELGILNVLDVSLAGIAGLPTEFAAMPAAAELIDRLRAETKTEMAKVAARYPKAKTMVREGPARTGILNVAREIGADLIVMGTHGRTGLAHIFFGSVAEYVVRHSHIPVLTVREEER</sequence>
<evidence type="ECO:0000313" key="3">
    <source>
        <dbReference type="EMBL" id="TMJ07771.1"/>
    </source>
</evidence>
<dbReference type="PANTHER" id="PTHR46268">
    <property type="entry name" value="STRESS RESPONSE PROTEIN NHAX"/>
    <property type="match status" value="1"/>
</dbReference>
<dbReference type="PANTHER" id="PTHR46268:SF6">
    <property type="entry name" value="UNIVERSAL STRESS PROTEIN UP12"/>
    <property type="match status" value="1"/>
</dbReference>
<dbReference type="PRINTS" id="PR01438">
    <property type="entry name" value="UNVRSLSTRESS"/>
</dbReference>
<accession>A0A537LIC7</accession>
<evidence type="ECO:0000313" key="4">
    <source>
        <dbReference type="EMBL" id="TMJ13422.1"/>
    </source>
</evidence>
<dbReference type="InterPro" id="IPR006016">
    <property type="entry name" value="UspA"/>
</dbReference>
<evidence type="ECO:0000256" key="1">
    <source>
        <dbReference type="ARBA" id="ARBA00008791"/>
    </source>
</evidence>
<comment type="caution">
    <text evidence="3">The sequence shown here is derived from an EMBL/GenBank/DDBJ whole genome shotgun (WGS) entry which is preliminary data.</text>
</comment>
<evidence type="ECO:0000259" key="2">
    <source>
        <dbReference type="Pfam" id="PF00582"/>
    </source>
</evidence>
<evidence type="ECO:0000313" key="5">
    <source>
        <dbReference type="Proteomes" id="UP000315217"/>
    </source>
</evidence>